<dbReference type="KEGG" id="odi:ODI_R1086"/>
<dbReference type="Proteomes" id="UP000078558">
    <property type="component" value="Chromosome I"/>
</dbReference>
<protein>
    <submittedName>
        <fullName evidence="3">Tricarboxylate transport protein TctC</fullName>
    </submittedName>
</protein>
<keyword evidence="2" id="KW-0732">Signal</keyword>
<dbReference type="EMBL" id="LT907988">
    <property type="protein sequence ID" value="SOE47863.1"/>
    <property type="molecule type" value="Genomic_DNA"/>
</dbReference>
<reference evidence="4 5" key="2">
    <citation type="submission" date="2017-08" db="EMBL/GenBank/DDBJ databases">
        <authorList>
            <person name="de Groot N.N."/>
        </authorList>
    </citation>
    <scope>NUCLEOTIDE SEQUENCE [LARGE SCALE GENOMIC DNA]</scope>
    <source>
        <strain evidence="4">Orrdi1</strain>
    </source>
</reference>
<dbReference type="STRING" id="1851544.ODI_00005"/>
<dbReference type="PANTHER" id="PTHR42928">
    <property type="entry name" value="TRICARBOXYLATE-BINDING PROTEIN"/>
    <property type="match status" value="1"/>
</dbReference>
<dbReference type="Pfam" id="PF03401">
    <property type="entry name" value="TctC"/>
    <property type="match status" value="1"/>
</dbReference>
<dbReference type="InterPro" id="IPR005064">
    <property type="entry name" value="BUG"/>
</dbReference>
<dbReference type="Gene3D" id="3.40.190.10">
    <property type="entry name" value="Periplasmic binding protein-like II"/>
    <property type="match status" value="1"/>
</dbReference>
<dbReference type="Gene3D" id="3.40.190.150">
    <property type="entry name" value="Bordetella uptake gene, domain 1"/>
    <property type="match status" value="1"/>
</dbReference>
<proteinExistence type="inferred from homology"/>
<comment type="similarity">
    <text evidence="1">Belongs to the UPF0065 (bug) family.</text>
</comment>
<reference evidence="3 5" key="1">
    <citation type="submission" date="2016-06" db="EMBL/GenBank/DDBJ databases">
        <authorList>
            <person name="Kjaerup R.B."/>
            <person name="Dalgaard T.S."/>
            <person name="Juul-Madsen H.R."/>
        </authorList>
    </citation>
    <scope>NUCLEOTIDE SEQUENCE [LARGE SCALE GENOMIC DNA]</scope>
    <source>
        <strain evidence="3">Orrdi1</strain>
    </source>
</reference>
<evidence type="ECO:0000313" key="5">
    <source>
        <dbReference type="Proteomes" id="UP000078558"/>
    </source>
</evidence>
<dbReference type="OrthoDB" id="8678477at2"/>
<sequence>MQHTPRNLSARLATAALLVSSVFAGAAHAAEFPTKAINMVVPFAAGGPTDNVARSLAEAMRPALGQTVVVENKGGAGGTIGTANVARAAPDGYTILLMHIGFSTAPSLYKNPNYDAFKSFEPIGLVVDVPMTIIARSDFPPNNVTELVDYVKKNKDKVSLANAGIGAASHLCGTMLNSALGVDLLTVPYGGTAPAMNDLLGKQVDLLCDQTTNTTQHITGKKVKAYAVTSLQRVPTLPDLPTMDESGFKGFQVGIWHGMWVPKNTPQPVVDKLVSALQKGLADPKFQERMRGLGAEVLAEQANPKALTDKVAQQVPQWAELFKKAGVQAQ</sequence>
<feature type="signal peptide" evidence="2">
    <location>
        <begin position="1"/>
        <end position="29"/>
    </location>
</feature>
<gene>
    <name evidence="3" type="ORF">ODI_00005</name>
    <name evidence="4" type="ORF">ODI_R1086</name>
</gene>
<evidence type="ECO:0000256" key="2">
    <source>
        <dbReference type="SAM" id="SignalP"/>
    </source>
</evidence>
<evidence type="ECO:0000313" key="3">
    <source>
        <dbReference type="EMBL" id="SBT26085.1"/>
    </source>
</evidence>
<accession>A0A1C3K3V0</accession>
<evidence type="ECO:0000313" key="4">
    <source>
        <dbReference type="EMBL" id="SOE47863.1"/>
    </source>
</evidence>
<dbReference type="PANTHER" id="PTHR42928:SF5">
    <property type="entry name" value="BLR1237 PROTEIN"/>
    <property type="match status" value="1"/>
</dbReference>
<dbReference type="InterPro" id="IPR042100">
    <property type="entry name" value="Bug_dom1"/>
</dbReference>
<keyword evidence="5" id="KW-1185">Reference proteome</keyword>
<dbReference type="AlphaFoldDB" id="A0A1C3K3V0"/>
<dbReference type="EMBL" id="FLRC01000026">
    <property type="protein sequence ID" value="SBT26085.1"/>
    <property type="molecule type" value="Genomic_DNA"/>
</dbReference>
<name>A0A1C3K3V0_9BURK</name>
<dbReference type="RefSeq" id="WP_067755236.1">
    <property type="nucleotide sequence ID" value="NZ_LT907988.1"/>
</dbReference>
<organism evidence="3 5">
    <name type="scientific">Orrella dioscoreae</name>
    <dbReference type="NCBI Taxonomy" id="1851544"/>
    <lineage>
        <taxon>Bacteria</taxon>
        <taxon>Pseudomonadati</taxon>
        <taxon>Pseudomonadota</taxon>
        <taxon>Betaproteobacteria</taxon>
        <taxon>Burkholderiales</taxon>
        <taxon>Alcaligenaceae</taxon>
        <taxon>Orrella</taxon>
    </lineage>
</organism>
<dbReference type="PIRSF" id="PIRSF017082">
    <property type="entry name" value="YflP"/>
    <property type="match status" value="1"/>
</dbReference>
<feature type="chain" id="PRO_5015062579" evidence="2">
    <location>
        <begin position="30"/>
        <end position="330"/>
    </location>
</feature>
<dbReference type="SUPFAM" id="SSF53850">
    <property type="entry name" value="Periplasmic binding protein-like II"/>
    <property type="match status" value="1"/>
</dbReference>
<evidence type="ECO:0000256" key="1">
    <source>
        <dbReference type="ARBA" id="ARBA00006987"/>
    </source>
</evidence>